<dbReference type="Gene3D" id="3.40.50.2000">
    <property type="entry name" value="Glycogen Phosphorylase B"/>
    <property type="match status" value="1"/>
</dbReference>
<dbReference type="OrthoDB" id="2023634at2"/>
<dbReference type="SUPFAM" id="SSF53756">
    <property type="entry name" value="UDP-Glycosyltransferase/glycogen phosphorylase"/>
    <property type="match status" value="1"/>
</dbReference>
<sequence>MVRNDTNKKLGGLSFELEWYCEKKEEKGVNLVTCYKKETGLGEACRLTAKALKTGGINYSLKNSDEWRNELSWVYRDADESTYNVNIFHVNPDHFEGVYNWLGRSFWDKRYSIGYWYWELPDFPDEWTKAFEYVDEVWAASEFTLNSIKVKSPVPVKLIPPCIKVDSISRICRKDFNLPENRFLFLTMYDSWSFKDRKNPQGTIEAFKDAFSPKDTSVGLVIKINNSDSKPDEINKLTESAKGYNNIYFIKKKLERSDVNALINMCDCFVSLHRSEGFGLVLAEAMYLGIPVIGTNWSGNKDFMNYDNSCPVDYELVKLGKDIGPYKAYQIWAEADRDQCAYYMKELISNKDYYDKIAQNGKKTIRRLYSPQRIGKMIRERLESLRLL</sequence>
<dbReference type="Pfam" id="PF00534">
    <property type="entry name" value="Glycos_transf_1"/>
    <property type="match status" value="1"/>
</dbReference>
<dbReference type="PANTHER" id="PTHR46656">
    <property type="entry name" value="PUTATIVE-RELATED"/>
    <property type="match status" value="1"/>
</dbReference>
<dbReference type="EMBL" id="FRAG01000001">
    <property type="protein sequence ID" value="SHJ50202.1"/>
    <property type="molecule type" value="Genomic_DNA"/>
</dbReference>
<name>A0A1M6JUA8_PARC5</name>
<evidence type="ECO:0000259" key="1">
    <source>
        <dbReference type="Pfam" id="PF00534"/>
    </source>
</evidence>
<evidence type="ECO:0000313" key="3">
    <source>
        <dbReference type="Proteomes" id="UP000184465"/>
    </source>
</evidence>
<gene>
    <name evidence="2" type="ORF">SAMN02745912_00154</name>
</gene>
<dbReference type="STRING" id="1121301.SAMN02745912_00154"/>
<proteinExistence type="predicted"/>
<dbReference type="AlphaFoldDB" id="A0A1M6JUA8"/>
<reference evidence="2 3" key="1">
    <citation type="submission" date="2016-11" db="EMBL/GenBank/DDBJ databases">
        <authorList>
            <person name="Jaros S."/>
            <person name="Januszkiewicz K."/>
            <person name="Wedrychowicz H."/>
        </authorList>
    </citation>
    <scope>NUCLEOTIDE SEQUENCE [LARGE SCALE GENOMIC DNA]</scope>
    <source>
        <strain evidence="2 3">DSM 15212</strain>
    </source>
</reference>
<dbReference type="Proteomes" id="UP000184465">
    <property type="component" value="Unassembled WGS sequence"/>
</dbReference>
<dbReference type="PANTHER" id="PTHR46656:SF3">
    <property type="entry name" value="PUTATIVE-RELATED"/>
    <property type="match status" value="1"/>
</dbReference>
<organism evidence="2 3">
    <name type="scientific">Paramaledivibacter caminithermalis (strain DSM 15212 / CIP 107654 / DViRD3)</name>
    <name type="common">Clostridium caminithermale</name>
    <dbReference type="NCBI Taxonomy" id="1121301"/>
    <lineage>
        <taxon>Bacteria</taxon>
        <taxon>Bacillati</taxon>
        <taxon>Bacillota</taxon>
        <taxon>Clostridia</taxon>
        <taxon>Peptostreptococcales</taxon>
        <taxon>Caminicellaceae</taxon>
        <taxon>Paramaledivibacter</taxon>
    </lineage>
</organism>
<dbReference type="GO" id="GO:0016757">
    <property type="term" value="F:glycosyltransferase activity"/>
    <property type="evidence" value="ECO:0007669"/>
    <property type="project" value="InterPro"/>
</dbReference>
<evidence type="ECO:0000313" key="2">
    <source>
        <dbReference type="EMBL" id="SHJ50202.1"/>
    </source>
</evidence>
<keyword evidence="2" id="KW-0808">Transferase</keyword>
<protein>
    <submittedName>
        <fullName evidence="2">Glycosyltransferase involved in cell wall bisynthesis</fullName>
    </submittedName>
</protein>
<feature type="domain" description="Glycosyl transferase family 1" evidence="1">
    <location>
        <begin position="193"/>
        <end position="303"/>
    </location>
</feature>
<dbReference type="CDD" id="cd03801">
    <property type="entry name" value="GT4_PimA-like"/>
    <property type="match status" value="1"/>
</dbReference>
<accession>A0A1M6JUA8</accession>
<keyword evidence="3" id="KW-1185">Reference proteome</keyword>
<dbReference type="RefSeq" id="WP_084111552.1">
    <property type="nucleotide sequence ID" value="NZ_FRAG01000001.1"/>
</dbReference>
<dbReference type="InterPro" id="IPR001296">
    <property type="entry name" value="Glyco_trans_1"/>
</dbReference>